<dbReference type="SUPFAM" id="SSF52540">
    <property type="entry name" value="P-loop containing nucleoside triphosphate hydrolases"/>
    <property type="match status" value="1"/>
</dbReference>
<evidence type="ECO:0000256" key="3">
    <source>
        <dbReference type="PROSITE-ProRule" id="PRU00289"/>
    </source>
</evidence>
<proteinExistence type="predicted"/>
<dbReference type="Gene3D" id="3.40.50.300">
    <property type="entry name" value="P-loop containing nucleotide triphosphate hydrolases"/>
    <property type="match status" value="1"/>
</dbReference>
<evidence type="ECO:0000256" key="5">
    <source>
        <dbReference type="SAM" id="Phobius"/>
    </source>
</evidence>
<evidence type="ECO:0000256" key="1">
    <source>
        <dbReference type="ARBA" id="ARBA00022741"/>
    </source>
</evidence>
<evidence type="ECO:0000256" key="4">
    <source>
        <dbReference type="SAM" id="MobiDB-lite"/>
    </source>
</evidence>
<sequence>MSTTTDLTAPGSPDEIPDNVRHLRPTGTDATPGAAVETVPVVLDAEIVDEDQAAVRPVLVDSAEDTTDDSDWVTRLRHQTRQPIVPHYLSSVAEIRQTARWVLRHYAHATGYHAARVPLYLWRLAARSPRGALLLMAATGRWVSDSEGRPLRREMALRGDAERYLKLVAERNARVRVRTILTLVAGTVGTVLLVVLPDVAPGWVLWLCGLVAVSLLGSLGSTADKPVATRAVVQAQAARLTSDLVVKALTSLSIAGINGPMAKNPNAIGFTSPIHRDGPGWRADVELPGGVTAADVIERRERLASGLGRALGCVWPEQAPDGHPGQLVLWVGDRDMSKAKQPAWPLAKGGAIDLFTPQPFGTDVRGRWVSFALMFLAGVVGAIPRMGKTFTLRQLLLTAALDPRAELHTYDLKGTGDLSPLAPVSHRYRAGDDPEDLEYALADLRALREEMRRRTKVIRELPKDLCPENKVTTELASKRSLRLHPVVIGVDECQVWFEHPEHGAEIEEICTDLVKRGPATGIVLILATQRPDSKSIPTQISDNAVLRFCLKVTGQMANDMVLGTSSYRNGERATQFSFSDKGIGLLKGVTDDTTTVKGVYIDGPGAETIAGRARAVRSAAGLLSGYAAGLDVEVDEVAADTLLPDVLTAMGAADKAWSESIVDRLAELRPAVYGPWAEQDGKDKAKHLAAALKPYGVSTVQVWGTDPGTGKGANRRGVERAHITNAITERDRK</sequence>
<gene>
    <name evidence="7" type="ORF">CKY47_01105</name>
</gene>
<comment type="caution">
    <text evidence="7">The sequence shown here is derived from an EMBL/GenBank/DDBJ whole genome shotgun (WGS) entry which is preliminary data.</text>
</comment>
<feature type="transmembrane region" description="Helical" evidence="5">
    <location>
        <begin position="368"/>
        <end position="387"/>
    </location>
</feature>
<dbReference type="EMBL" id="NSDM01000001">
    <property type="protein sequence ID" value="MDQ2582604.1"/>
    <property type="molecule type" value="Genomic_DNA"/>
</dbReference>
<dbReference type="InterPro" id="IPR002543">
    <property type="entry name" value="FtsK_dom"/>
</dbReference>
<dbReference type="GO" id="GO:0051301">
    <property type="term" value="P:cell division"/>
    <property type="evidence" value="ECO:0007669"/>
    <property type="project" value="UniProtKB-KW"/>
</dbReference>
<evidence type="ECO:0000259" key="6">
    <source>
        <dbReference type="PROSITE" id="PS50901"/>
    </source>
</evidence>
<feature type="transmembrane region" description="Helical" evidence="5">
    <location>
        <begin position="203"/>
        <end position="220"/>
    </location>
</feature>
<dbReference type="RefSeq" id="WP_306743685.1">
    <property type="nucleotide sequence ID" value="NZ_NSDM01000001.1"/>
</dbReference>
<dbReference type="PROSITE" id="PS50901">
    <property type="entry name" value="FTSK"/>
    <property type="match status" value="1"/>
</dbReference>
<accession>A0ABU0WW92</accession>
<keyword evidence="2 3" id="KW-0067">ATP-binding</keyword>
<protein>
    <submittedName>
        <fullName evidence="7">Cell division protein FtsK</fullName>
    </submittedName>
</protein>
<evidence type="ECO:0000256" key="2">
    <source>
        <dbReference type="ARBA" id="ARBA00022840"/>
    </source>
</evidence>
<dbReference type="InterPro" id="IPR027417">
    <property type="entry name" value="P-loop_NTPase"/>
</dbReference>
<keyword evidence="7" id="KW-0131">Cell cycle</keyword>
<organism evidence="7 8">
    <name type="scientific">Saccharothrix yanglingensis</name>
    <dbReference type="NCBI Taxonomy" id="659496"/>
    <lineage>
        <taxon>Bacteria</taxon>
        <taxon>Bacillati</taxon>
        <taxon>Actinomycetota</taxon>
        <taxon>Actinomycetes</taxon>
        <taxon>Pseudonocardiales</taxon>
        <taxon>Pseudonocardiaceae</taxon>
        <taxon>Saccharothrix</taxon>
    </lineage>
</organism>
<keyword evidence="7" id="KW-0132">Cell division</keyword>
<keyword evidence="5" id="KW-1133">Transmembrane helix</keyword>
<keyword evidence="5" id="KW-0472">Membrane</keyword>
<dbReference type="PANTHER" id="PTHR22683">
    <property type="entry name" value="SPORULATION PROTEIN RELATED"/>
    <property type="match status" value="1"/>
</dbReference>
<dbReference type="PANTHER" id="PTHR22683:SF41">
    <property type="entry name" value="DNA TRANSLOCASE FTSK"/>
    <property type="match status" value="1"/>
</dbReference>
<dbReference type="Proteomes" id="UP001225605">
    <property type="component" value="Unassembled WGS sequence"/>
</dbReference>
<keyword evidence="5" id="KW-0812">Transmembrane</keyword>
<feature type="domain" description="FtsK" evidence="6">
    <location>
        <begin position="357"/>
        <end position="559"/>
    </location>
</feature>
<reference evidence="7 8" key="1">
    <citation type="submission" date="2017-06" db="EMBL/GenBank/DDBJ databases">
        <title>Cultured bacterium strain Saccharothrix yanglingensis Hhs.015.</title>
        <authorList>
            <person name="Xia Y."/>
        </authorList>
    </citation>
    <scope>NUCLEOTIDE SEQUENCE [LARGE SCALE GENOMIC DNA]</scope>
    <source>
        <strain evidence="7 8">Hhs.015</strain>
    </source>
</reference>
<evidence type="ECO:0000313" key="7">
    <source>
        <dbReference type="EMBL" id="MDQ2582604.1"/>
    </source>
</evidence>
<evidence type="ECO:0000313" key="8">
    <source>
        <dbReference type="Proteomes" id="UP001225605"/>
    </source>
</evidence>
<feature type="transmembrane region" description="Helical" evidence="5">
    <location>
        <begin position="180"/>
        <end position="197"/>
    </location>
</feature>
<keyword evidence="8" id="KW-1185">Reference proteome</keyword>
<dbReference type="InterPro" id="IPR050206">
    <property type="entry name" value="FtsK/SpoIIIE/SftA"/>
</dbReference>
<keyword evidence="1 3" id="KW-0547">Nucleotide-binding</keyword>
<feature type="region of interest" description="Disordered" evidence="4">
    <location>
        <begin position="1"/>
        <end position="32"/>
    </location>
</feature>
<feature type="binding site" evidence="3">
    <location>
        <begin position="382"/>
        <end position="389"/>
    </location>
    <ligand>
        <name>ATP</name>
        <dbReference type="ChEBI" id="CHEBI:30616"/>
    </ligand>
</feature>
<name>A0ABU0WW92_9PSEU</name>